<evidence type="ECO:0000256" key="1">
    <source>
        <dbReference type="ARBA" id="ARBA00022578"/>
    </source>
</evidence>
<evidence type="ECO:0000259" key="15">
    <source>
        <dbReference type="PROSITE" id="PS50994"/>
    </source>
</evidence>
<evidence type="ECO:0000256" key="6">
    <source>
        <dbReference type="ARBA" id="ARBA00022801"/>
    </source>
</evidence>
<dbReference type="GO" id="GO:0003964">
    <property type="term" value="F:RNA-directed DNA polymerase activity"/>
    <property type="evidence" value="ECO:0007669"/>
    <property type="project" value="UniProtKB-KW"/>
</dbReference>
<comment type="catalytic activity">
    <reaction evidence="14">
        <text>DNA(n) + a 2'-deoxyribonucleoside 5'-triphosphate = DNA(n+1) + diphosphate</text>
        <dbReference type="Rhea" id="RHEA:22508"/>
        <dbReference type="Rhea" id="RHEA-COMP:17339"/>
        <dbReference type="Rhea" id="RHEA-COMP:17340"/>
        <dbReference type="ChEBI" id="CHEBI:33019"/>
        <dbReference type="ChEBI" id="CHEBI:61560"/>
        <dbReference type="ChEBI" id="CHEBI:173112"/>
        <dbReference type="EC" id="2.7.7.7"/>
    </reaction>
</comment>
<keyword evidence="11" id="KW-0808">Transferase</keyword>
<gene>
    <name evidence="16" type="ORF">O181_013167</name>
</gene>
<feature type="domain" description="Integrase catalytic" evidence="15">
    <location>
        <begin position="11"/>
        <end position="177"/>
    </location>
</feature>
<evidence type="ECO:0000256" key="5">
    <source>
        <dbReference type="ARBA" id="ARBA00022759"/>
    </source>
</evidence>
<evidence type="ECO:0000256" key="14">
    <source>
        <dbReference type="ARBA" id="ARBA00049244"/>
    </source>
</evidence>
<keyword evidence="17" id="KW-1185">Reference proteome</keyword>
<keyword evidence="9" id="KW-0229">DNA integration</keyword>
<evidence type="ECO:0000256" key="10">
    <source>
        <dbReference type="ARBA" id="ARBA00022918"/>
    </source>
</evidence>
<dbReference type="AlphaFoldDB" id="A0A9Q3BXS4"/>
<evidence type="ECO:0000256" key="11">
    <source>
        <dbReference type="ARBA" id="ARBA00022932"/>
    </source>
</evidence>
<dbReference type="GO" id="GO:0005634">
    <property type="term" value="C:nucleus"/>
    <property type="evidence" value="ECO:0007669"/>
    <property type="project" value="UniProtKB-ARBA"/>
</dbReference>
<evidence type="ECO:0000313" key="17">
    <source>
        <dbReference type="Proteomes" id="UP000765509"/>
    </source>
</evidence>
<keyword evidence="7" id="KW-0460">Magnesium</keyword>
<evidence type="ECO:0000313" key="16">
    <source>
        <dbReference type="EMBL" id="MBW0473452.1"/>
    </source>
</evidence>
<dbReference type="GO" id="GO:0046872">
    <property type="term" value="F:metal ion binding"/>
    <property type="evidence" value="ECO:0007669"/>
    <property type="project" value="UniProtKB-KW"/>
</dbReference>
<dbReference type="PANTHER" id="PTHR42648:SF11">
    <property type="entry name" value="TRANSPOSON TY4-P GAG-POL POLYPROTEIN"/>
    <property type="match status" value="1"/>
</dbReference>
<sequence>MFQSHLQSRGQSLSPLDTITADLMGKFDEAAPHNGSYALTIRDSGSSYGECHIITRKSDSSTILFHVLATWETKTGKKVKSFCSYNGGEFCNNAIEAWYQLCGITHEKSLPYYHKQNGSIEHYNQSIADMGRTFLHESGLPMQFWGFAFMWAAHLQNLLPNSCTGRNTPIELFLNKEPCYNQIQLFGKLAYVHIPREKRQKINCRAVEGCVMMFLNNSKG</sequence>
<keyword evidence="1" id="KW-0815">Transposition</keyword>
<dbReference type="InterPro" id="IPR036397">
    <property type="entry name" value="RNaseH_sf"/>
</dbReference>
<dbReference type="Gene3D" id="3.30.420.10">
    <property type="entry name" value="Ribonuclease H-like superfamily/Ribonuclease H"/>
    <property type="match status" value="1"/>
</dbReference>
<dbReference type="InterPro" id="IPR001584">
    <property type="entry name" value="Integrase_cat-core"/>
</dbReference>
<organism evidence="16 17">
    <name type="scientific">Austropuccinia psidii MF-1</name>
    <dbReference type="NCBI Taxonomy" id="1389203"/>
    <lineage>
        <taxon>Eukaryota</taxon>
        <taxon>Fungi</taxon>
        <taxon>Dikarya</taxon>
        <taxon>Basidiomycota</taxon>
        <taxon>Pucciniomycotina</taxon>
        <taxon>Pucciniomycetes</taxon>
        <taxon>Pucciniales</taxon>
        <taxon>Sphaerophragmiaceae</taxon>
        <taxon>Austropuccinia</taxon>
    </lineage>
</organism>
<evidence type="ECO:0000256" key="3">
    <source>
        <dbReference type="ARBA" id="ARBA00022722"/>
    </source>
</evidence>
<dbReference type="GO" id="GO:0004519">
    <property type="term" value="F:endonuclease activity"/>
    <property type="evidence" value="ECO:0007669"/>
    <property type="project" value="UniProtKB-KW"/>
</dbReference>
<dbReference type="InterPro" id="IPR012337">
    <property type="entry name" value="RNaseH-like_sf"/>
</dbReference>
<evidence type="ECO:0000256" key="9">
    <source>
        <dbReference type="ARBA" id="ARBA00022908"/>
    </source>
</evidence>
<dbReference type="SUPFAM" id="SSF53098">
    <property type="entry name" value="Ribonuclease H-like"/>
    <property type="match status" value="1"/>
</dbReference>
<proteinExistence type="predicted"/>
<keyword evidence="6" id="KW-0378">Hydrolase</keyword>
<accession>A0A9Q3BXS4</accession>
<dbReference type="GO" id="GO:0015074">
    <property type="term" value="P:DNA integration"/>
    <property type="evidence" value="ECO:0007669"/>
    <property type="project" value="UniProtKB-KW"/>
</dbReference>
<evidence type="ECO:0000256" key="8">
    <source>
        <dbReference type="ARBA" id="ARBA00022884"/>
    </source>
</evidence>
<dbReference type="OrthoDB" id="7691805at2759"/>
<evidence type="ECO:0000256" key="12">
    <source>
        <dbReference type="ARBA" id="ARBA00023172"/>
    </source>
</evidence>
<comment type="caution">
    <text evidence="16">The sequence shown here is derived from an EMBL/GenBank/DDBJ whole genome shotgun (WGS) entry which is preliminary data.</text>
</comment>
<keyword evidence="2" id="KW-0548">Nucleotidyltransferase</keyword>
<evidence type="ECO:0000256" key="13">
    <source>
        <dbReference type="ARBA" id="ARBA00048173"/>
    </source>
</evidence>
<reference evidence="16" key="1">
    <citation type="submission" date="2021-03" db="EMBL/GenBank/DDBJ databases">
        <title>Draft genome sequence of rust myrtle Austropuccinia psidii MF-1, a brazilian biotype.</title>
        <authorList>
            <person name="Quecine M.C."/>
            <person name="Pachon D.M.R."/>
            <person name="Bonatelli M.L."/>
            <person name="Correr F.H."/>
            <person name="Franceschini L.M."/>
            <person name="Leite T.F."/>
            <person name="Margarido G.R.A."/>
            <person name="Almeida C.A."/>
            <person name="Ferrarezi J.A."/>
            <person name="Labate C.A."/>
        </authorList>
    </citation>
    <scope>NUCLEOTIDE SEQUENCE</scope>
    <source>
        <strain evidence="16">MF-1</strain>
    </source>
</reference>
<keyword evidence="4" id="KW-0479">Metal-binding</keyword>
<name>A0A9Q3BXS4_9BASI</name>
<evidence type="ECO:0000256" key="7">
    <source>
        <dbReference type="ARBA" id="ARBA00022842"/>
    </source>
</evidence>
<dbReference type="PROSITE" id="PS50994">
    <property type="entry name" value="INTEGRASE"/>
    <property type="match status" value="1"/>
</dbReference>
<dbReference type="Proteomes" id="UP000765509">
    <property type="component" value="Unassembled WGS sequence"/>
</dbReference>
<comment type="catalytic activity">
    <reaction evidence="13">
        <text>DNA(n) + a 2'-deoxyribonucleoside 5'-triphosphate = DNA(n+1) + diphosphate</text>
        <dbReference type="Rhea" id="RHEA:22508"/>
        <dbReference type="Rhea" id="RHEA-COMP:17339"/>
        <dbReference type="Rhea" id="RHEA-COMP:17340"/>
        <dbReference type="ChEBI" id="CHEBI:33019"/>
        <dbReference type="ChEBI" id="CHEBI:61560"/>
        <dbReference type="ChEBI" id="CHEBI:173112"/>
        <dbReference type="EC" id="2.7.7.49"/>
    </reaction>
</comment>
<keyword evidence="8" id="KW-0694">RNA-binding</keyword>
<keyword evidence="11" id="KW-0239">DNA-directed DNA polymerase</keyword>
<evidence type="ECO:0000256" key="2">
    <source>
        <dbReference type="ARBA" id="ARBA00022695"/>
    </source>
</evidence>
<keyword evidence="12" id="KW-0233">DNA recombination</keyword>
<dbReference type="EMBL" id="AVOT02003413">
    <property type="protein sequence ID" value="MBW0473452.1"/>
    <property type="molecule type" value="Genomic_DNA"/>
</dbReference>
<evidence type="ECO:0000256" key="4">
    <source>
        <dbReference type="ARBA" id="ARBA00022723"/>
    </source>
</evidence>
<dbReference type="GO" id="GO:0032196">
    <property type="term" value="P:transposition"/>
    <property type="evidence" value="ECO:0007669"/>
    <property type="project" value="UniProtKB-KW"/>
</dbReference>
<dbReference type="GO" id="GO:0016787">
    <property type="term" value="F:hydrolase activity"/>
    <property type="evidence" value="ECO:0007669"/>
    <property type="project" value="UniProtKB-KW"/>
</dbReference>
<dbReference type="GO" id="GO:0003887">
    <property type="term" value="F:DNA-directed DNA polymerase activity"/>
    <property type="evidence" value="ECO:0007669"/>
    <property type="project" value="UniProtKB-KW"/>
</dbReference>
<keyword evidence="3" id="KW-0540">Nuclease</keyword>
<dbReference type="GO" id="GO:0003723">
    <property type="term" value="F:RNA binding"/>
    <property type="evidence" value="ECO:0007669"/>
    <property type="project" value="UniProtKB-KW"/>
</dbReference>
<keyword evidence="10" id="KW-0695">RNA-directed DNA polymerase</keyword>
<dbReference type="GO" id="GO:0006310">
    <property type="term" value="P:DNA recombination"/>
    <property type="evidence" value="ECO:0007669"/>
    <property type="project" value="UniProtKB-KW"/>
</dbReference>
<keyword evidence="5" id="KW-0255">Endonuclease</keyword>
<dbReference type="InterPro" id="IPR039537">
    <property type="entry name" value="Retrotran_Ty1/copia-like"/>
</dbReference>
<dbReference type="PANTHER" id="PTHR42648">
    <property type="entry name" value="TRANSPOSASE, PUTATIVE-RELATED"/>
    <property type="match status" value="1"/>
</dbReference>
<protein>
    <recommendedName>
        <fullName evidence="15">Integrase catalytic domain-containing protein</fullName>
    </recommendedName>
</protein>